<keyword evidence="6" id="KW-1185">Reference proteome</keyword>
<name>A0A6H5GRK1_9HEMI</name>
<dbReference type="Gene3D" id="3.40.50.300">
    <property type="entry name" value="P-loop containing nucleotide triphosphate hydrolases"/>
    <property type="match status" value="1"/>
</dbReference>
<proteinExistence type="inferred from homology"/>
<dbReference type="Pfam" id="PF00685">
    <property type="entry name" value="Sulfotransfer_1"/>
    <property type="match status" value="1"/>
</dbReference>
<dbReference type="EMBL" id="CADCXU010017660">
    <property type="protein sequence ID" value="CAB0006456.1"/>
    <property type="molecule type" value="Genomic_DNA"/>
</dbReference>
<dbReference type="PANTHER" id="PTHR11783">
    <property type="entry name" value="SULFOTRANSFERASE SULT"/>
    <property type="match status" value="1"/>
</dbReference>
<dbReference type="OrthoDB" id="205623at2759"/>
<feature type="domain" description="Sulfotransferase" evidence="4">
    <location>
        <begin position="469"/>
        <end position="739"/>
    </location>
</feature>
<feature type="compositionally biased region" description="Low complexity" evidence="3">
    <location>
        <begin position="218"/>
        <end position="229"/>
    </location>
</feature>
<evidence type="ECO:0000256" key="3">
    <source>
        <dbReference type="SAM" id="MobiDB-lite"/>
    </source>
</evidence>
<evidence type="ECO:0000256" key="1">
    <source>
        <dbReference type="ARBA" id="ARBA00005771"/>
    </source>
</evidence>
<accession>A0A6H5GRK1</accession>
<keyword evidence="2" id="KW-0808">Transferase</keyword>
<feature type="region of interest" description="Disordered" evidence="3">
    <location>
        <begin position="141"/>
        <end position="162"/>
    </location>
</feature>
<evidence type="ECO:0000313" key="6">
    <source>
        <dbReference type="Proteomes" id="UP000479000"/>
    </source>
</evidence>
<feature type="region of interest" description="Disordered" evidence="3">
    <location>
        <begin position="26"/>
        <end position="102"/>
    </location>
</feature>
<feature type="compositionally biased region" description="Basic residues" evidence="3">
    <location>
        <begin position="65"/>
        <end position="77"/>
    </location>
</feature>
<dbReference type="GO" id="GO:0008146">
    <property type="term" value="F:sulfotransferase activity"/>
    <property type="evidence" value="ECO:0007669"/>
    <property type="project" value="InterPro"/>
</dbReference>
<dbReference type="InterPro" id="IPR000863">
    <property type="entry name" value="Sulfotransferase_dom"/>
</dbReference>
<feature type="compositionally biased region" description="Basic and acidic residues" evidence="3">
    <location>
        <begin position="34"/>
        <end position="51"/>
    </location>
</feature>
<evidence type="ECO:0000259" key="4">
    <source>
        <dbReference type="Pfam" id="PF00685"/>
    </source>
</evidence>
<sequence>MSGRNSRFCRHDFDFTPAAAEERIAAEFPNFDVTSEKERRQEEETFGDRRFPRCPIEEEPFPTKDKRRPGQHQRWFKKQNAWTLADESSQQRRNDNDDNLMDQLTPDRLLEMPVVIAQEEAASEQNQPPIKYAKMKTVLPRGRVGRPPATYRRLGGRGGGPVKVLLGKDAARQPAGAEMSSPPPVTIEGVAALSKDSRQRVRQILKNFNMKNMLNHYSNSSGSSSPHGRGSSRRFAESGSCPRVGTVPTPGAPDRQIGFGPAHAPCWAPPSNRKILISGMATEATLRPGRWRPKRRHSRKNGDRRHASVQSPVRPFRCFRFEKSLKMGIFMIVGTNASKAMDSQWNINLFSLEGLRGVRPRGLPLPRSLRLSLVRLSCPQDLQGLLGRSATSVAFTCRHRWKPFVTKQVDHRINKLFEELRDPISDYVREHRMPGLMPVGDVRIQPSGLVMPKEFVPDIDRIREFEVRPDDVWLISFPKCGTTWSQELIWLIGNDLDYEASNKKLLLSRFPFLEAWSILGDDLKQGENPEDEWFFRADTIEYIKDQPSPRYIKTHLPASLLPEQIWTVKPKIIYVTRNPKDAAVSYYHHHRLWNGYSGIYPLFMQAFLEDKLVYCPFWEHVLSYKTLENNENLLINSYEEMKKDMPSVIQKTAKFLGKTLSEDEITKLAEHLSFKNMKGNGAINGEEVVEQVRQRYKLDSSDPGLCFIRKGEVDSWKEEMTPDIAKQFDVWTAKKTKGTILENK</sequence>
<dbReference type="SUPFAM" id="SSF52540">
    <property type="entry name" value="P-loop containing nucleoside triphosphate hydrolases"/>
    <property type="match status" value="1"/>
</dbReference>
<dbReference type="AlphaFoldDB" id="A0A6H5GRK1"/>
<reference evidence="5 6" key="1">
    <citation type="submission" date="2020-02" db="EMBL/GenBank/DDBJ databases">
        <authorList>
            <person name="Ferguson B K."/>
        </authorList>
    </citation>
    <scope>NUCLEOTIDE SEQUENCE [LARGE SCALE GENOMIC DNA]</scope>
</reference>
<dbReference type="InterPro" id="IPR027417">
    <property type="entry name" value="P-loop_NTPase"/>
</dbReference>
<protein>
    <recommendedName>
        <fullName evidence="4">Sulfotransferase domain-containing protein</fullName>
    </recommendedName>
</protein>
<feature type="region of interest" description="Disordered" evidence="3">
    <location>
        <begin position="215"/>
        <end position="257"/>
    </location>
</feature>
<comment type="similarity">
    <text evidence="1">Belongs to the sulfotransferase 1 family.</text>
</comment>
<organism evidence="5 6">
    <name type="scientific">Nesidiocoris tenuis</name>
    <dbReference type="NCBI Taxonomy" id="355587"/>
    <lineage>
        <taxon>Eukaryota</taxon>
        <taxon>Metazoa</taxon>
        <taxon>Ecdysozoa</taxon>
        <taxon>Arthropoda</taxon>
        <taxon>Hexapoda</taxon>
        <taxon>Insecta</taxon>
        <taxon>Pterygota</taxon>
        <taxon>Neoptera</taxon>
        <taxon>Paraneoptera</taxon>
        <taxon>Hemiptera</taxon>
        <taxon>Heteroptera</taxon>
        <taxon>Panheteroptera</taxon>
        <taxon>Cimicomorpha</taxon>
        <taxon>Miridae</taxon>
        <taxon>Dicyphina</taxon>
        <taxon>Nesidiocoris</taxon>
    </lineage>
</organism>
<feature type="region of interest" description="Disordered" evidence="3">
    <location>
        <begin position="286"/>
        <end position="309"/>
    </location>
</feature>
<gene>
    <name evidence="5" type="ORF">NTEN_LOCUS11933</name>
</gene>
<feature type="compositionally biased region" description="Basic residues" evidence="3">
    <location>
        <begin position="289"/>
        <end position="299"/>
    </location>
</feature>
<evidence type="ECO:0000313" key="5">
    <source>
        <dbReference type="EMBL" id="CAB0006456.1"/>
    </source>
</evidence>
<evidence type="ECO:0000256" key="2">
    <source>
        <dbReference type="ARBA" id="ARBA00022679"/>
    </source>
</evidence>
<dbReference type="Proteomes" id="UP000479000">
    <property type="component" value="Unassembled WGS sequence"/>
</dbReference>